<protein>
    <submittedName>
        <fullName evidence="2">Uncharacterized protein</fullName>
    </submittedName>
</protein>
<evidence type="ECO:0000313" key="2">
    <source>
        <dbReference type="WBParaSite" id="Minc3s01693g25656"/>
    </source>
</evidence>
<organism evidence="1 2">
    <name type="scientific">Meloidogyne incognita</name>
    <name type="common">Southern root-knot nematode worm</name>
    <name type="synonym">Oxyuris incognita</name>
    <dbReference type="NCBI Taxonomy" id="6306"/>
    <lineage>
        <taxon>Eukaryota</taxon>
        <taxon>Metazoa</taxon>
        <taxon>Ecdysozoa</taxon>
        <taxon>Nematoda</taxon>
        <taxon>Chromadorea</taxon>
        <taxon>Rhabditida</taxon>
        <taxon>Tylenchina</taxon>
        <taxon>Tylenchomorpha</taxon>
        <taxon>Tylenchoidea</taxon>
        <taxon>Meloidogynidae</taxon>
        <taxon>Meloidogyninae</taxon>
        <taxon>Meloidogyne</taxon>
        <taxon>Meloidogyne incognita group</taxon>
    </lineage>
</organism>
<dbReference type="WBParaSite" id="Minc3s01693g25656">
    <property type="protein sequence ID" value="Minc3s01693g25656"/>
    <property type="gene ID" value="Minc3s01693g25656"/>
</dbReference>
<proteinExistence type="predicted"/>
<sequence>MKRNFCKILRNLLVVMVNTTSRWPVTTGISGLQKAISFFEQEMILDQLSLNFFGHPLQRIIGPTKLGI</sequence>
<dbReference type="AlphaFoldDB" id="A0A914MLB5"/>
<keyword evidence="1" id="KW-1185">Reference proteome</keyword>
<name>A0A914MLB5_MELIC</name>
<accession>A0A914MLB5</accession>
<dbReference type="Proteomes" id="UP000887563">
    <property type="component" value="Unplaced"/>
</dbReference>
<reference evidence="2" key="1">
    <citation type="submission" date="2022-11" db="UniProtKB">
        <authorList>
            <consortium name="WormBaseParasite"/>
        </authorList>
    </citation>
    <scope>IDENTIFICATION</scope>
</reference>
<evidence type="ECO:0000313" key="1">
    <source>
        <dbReference type="Proteomes" id="UP000887563"/>
    </source>
</evidence>